<keyword evidence="7" id="KW-1185">Reference proteome</keyword>
<dbReference type="InterPro" id="IPR036259">
    <property type="entry name" value="MFS_trans_sf"/>
</dbReference>
<dbReference type="Pfam" id="PF07690">
    <property type="entry name" value="MFS_1"/>
    <property type="match status" value="1"/>
</dbReference>
<keyword evidence="3 5" id="KW-0472">Membrane</keyword>
<feature type="transmembrane region" description="Helical" evidence="5">
    <location>
        <begin position="289"/>
        <end position="310"/>
    </location>
</feature>
<dbReference type="InterPro" id="IPR011701">
    <property type="entry name" value="MFS"/>
</dbReference>
<proteinExistence type="predicted"/>
<dbReference type="InterPro" id="IPR047200">
    <property type="entry name" value="MFS_YcaD-like"/>
</dbReference>
<evidence type="ECO:0000256" key="2">
    <source>
        <dbReference type="ARBA" id="ARBA00022989"/>
    </source>
</evidence>
<accession>A0ABT7EVA3</accession>
<dbReference type="PANTHER" id="PTHR23521:SF3">
    <property type="entry name" value="MFS TRANSPORTER"/>
    <property type="match status" value="1"/>
</dbReference>
<feature type="compositionally biased region" description="Low complexity" evidence="4">
    <location>
        <begin position="418"/>
        <end position="427"/>
    </location>
</feature>
<comment type="caution">
    <text evidence="6">The sequence shown here is derived from an EMBL/GenBank/DDBJ whole genome shotgun (WGS) entry which is preliminary data.</text>
</comment>
<evidence type="ECO:0000256" key="4">
    <source>
        <dbReference type="SAM" id="MobiDB-lite"/>
    </source>
</evidence>
<evidence type="ECO:0000256" key="5">
    <source>
        <dbReference type="SAM" id="Phobius"/>
    </source>
</evidence>
<keyword evidence="2 5" id="KW-1133">Transmembrane helix</keyword>
<dbReference type="SUPFAM" id="SSF103473">
    <property type="entry name" value="MFS general substrate transporter"/>
    <property type="match status" value="1"/>
</dbReference>
<dbReference type="Gene3D" id="1.20.1250.20">
    <property type="entry name" value="MFS general substrate transporter like domains"/>
    <property type="match status" value="2"/>
</dbReference>
<evidence type="ECO:0000256" key="1">
    <source>
        <dbReference type="ARBA" id="ARBA00022692"/>
    </source>
</evidence>
<feature type="transmembrane region" description="Helical" evidence="5">
    <location>
        <begin position="265"/>
        <end position="283"/>
    </location>
</feature>
<reference evidence="6 7" key="1">
    <citation type="submission" date="2023-05" db="EMBL/GenBank/DDBJ databases">
        <title>Pseudodonghicola sp. nov.</title>
        <authorList>
            <person name="Huang J."/>
        </authorList>
    </citation>
    <scope>NUCLEOTIDE SEQUENCE [LARGE SCALE GENOMIC DNA]</scope>
    <source>
        <strain evidence="6 7">IC7</strain>
    </source>
</reference>
<organism evidence="6 7">
    <name type="scientific">Pseudodonghicola flavimaris</name>
    <dbReference type="NCBI Taxonomy" id="3050036"/>
    <lineage>
        <taxon>Bacteria</taxon>
        <taxon>Pseudomonadati</taxon>
        <taxon>Pseudomonadota</taxon>
        <taxon>Alphaproteobacteria</taxon>
        <taxon>Rhodobacterales</taxon>
        <taxon>Paracoccaceae</taxon>
        <taxon>Pseudodonghicola</taxon>
    </lineage>
</organism>
<feature type="region of interest" description="Disordered" evidence="4">
    <location>
        <begin position="416"/>
        <end position="462"/>
    </location>
</feature>
<feature type="transmembrane region" description="Helical" evidence="5">
    <location>
        <begin position="74"/>
        <end position="96"/>
    </location>
</feature>
<feature type="transmembrane region" description="Helical" evidence="5">
    <location>
        <begin position="131"/>
        <end position="152"/>
    </location>
</feature>
<gene>
    <name evidence="6" type="ORF">QO033_01275</name>
</gene>
<keyword evidence="1 5" id="KW-0812">Transmembrane</keyword>
<sequence length="462" mass="47922">MVRQILPISALLLGSALLLFAGGMNGLILPVRGTIEGFSASSLGLLGSGWAVGYVLGCLMMARLVGRVGHIRSFSVMAAFAAVAVLLSLLLLSPWAWVPLRAISGFCFAGAAMIVESWLGERAEPSTRGRIFGIYSMVNLGASTAGQMVLTLGDASGALFFVLPAIFYCLALVPTAISSSASPRPLVRVSLDMRALWRNSPVAVFAVFCVGISNSAFGTLSAVYASGVGLQLASVTLFASLPVLAGALSQIPIGMASDRTDRRMVLVGVAVLALATDLAFLLLRPEDRMINLGLAALFGAAIYAMYPVIIAHANDHAEEGSFIQVSGGLLMTFGLGSIAGPLAAGFGMARLGEPALFLTSAVAHLLIILFAVLRIAMRAPVVEEDKASFVSVPPGRVSTPETAVLAATAEEAEEEIAQAEQALAQELGSEETEEAPVAASPPAPETEETGAEMPKPVPPRDD</sequence>
<feature type="transmembrane region" description="Helical" evidence="5">
    <location>
        <begin position="230"/>
        <end position="253"/>
    </location>
</feature>
<dbReference type="Proteomes" id="UP001243757">
    <property type="component" value="Unassembled WGS sequence"/>
</dbReference>
<feature type="transmembrane region" description="Helical" evidence="5">
    <location>
        <begin position="43"/>
        <end position="62"/>
    </location>
</feature>
<dbReference type="EMBL" id="JASNJD010000001">
    <property type="protein sequence ID" value="MDK3016286.1"/>
    <property type="molecule type" value="Genomic_DNA"/>
</dbReference>
<evidence type="ECO:0000313" key="6">
    <source>
        <dbReference type="EMBL" id="MDK3016286.1"/>
    </source>
</evidence>
<feature type="transmembrane region" description="Helical" evidence="5">
    <location>
        <begin position="202"/>
        <end position="224"/>
    </location>
</feature>
<name>A0ABT7EVA3_9RHOB</name>
<dbReference type="PANTHER" id="PTHR23521">
    <property type="entry name" value="TRANSPORTER MFS SUPERFAMILY"/>
    <property type="match status" value="1"/>
</dbReference>
<evidence type="ECO:0000313" key="7">
    <source>
        <dbReference type="Proteomes" id="UP001243757"/>
    </source>
</evidence>
<protein>
    <submittedName>
        <fullName evidence="6">MFS transporter</fullName>
    </submittedName>
</protein>
<feature type="transmembrane region" description="Helical" evidence="5">
    <location>
        <begin position="158"/>
        <end position="181"/>
    </location>
</feature>
<evidence type="ECO:0000256" key="3">
    <source>
        <dbReference type="ARBA" id="ARBA00023136"/>
    </source>
</evidence>
<dbReference type="CDD" id="cd17477">
    <property type="entry name" value="MFS_YcaD_like"/>
    <property type="match status" value="1"/>
</dbReference>
<feature type="transmembrane region" description="Helical" evidence="5">
    <location>
        <begin position="355"/>
        <end position="376"/>
    </location>
</feature>
<dbReference type="RefSeq" id="WP_284479104.1">
    <property type="nucleotide sequence ID" value="NZ_JASNJD010000001.1"/>
</dbReference>
<feature type="transmembrane region" description="Helical" evidence="5">
    <location>
        <begin position="102"/>
        <end position="119"/>
    </location>
</feature>
<feature type="transmembrane region" description="Helical" evidence="5">
    <location>
        <begin position="322"/>
        <end position="343"/>
    </location>
</feature>